<keyword evidence="3" id="KW-0206">Cytoskeleton</keyword>
<comment type="caution">
    <text evidence="7">The sequence shown here is derived from an EMBL/GenBank/DDBJ whole genome shotgun (WGS) entry which is preliminary data.</text>
</comment>
<dbReference type="GO" id="GO:0005819">
    <property type="term" value="C:spindle"/>
    <property type="evidence" value="ECO:0007669"/>
    <property type="project" value="UniProtKB-SubCell"/>
</dbReference>
<accession>A0A482XH14</accession>
<feature type="domain" description="Hyaluronan-mediated motility receptor C-terminal" evidence="6">
    <location>
        <begin position="958"/>
        <end position="1072"/>
    </location>
</feature>
<evidence type="ECO:0000256" key="1">
    <source>
        <dbReference type="ARBA" id="ARBA00004186"/>
    </source>
</evidence>
<evidence type="ECO:0000313" key="7">
    <source>
        <dbReference type="EMBL" id="RZF44934.1"/>
    </source>
</evidence>
<dbReference type="Pfam" id="PF15908">
    <property type="entry name" value="HMMR_C"/>
    <property type="match status" value="1"/>
</dbReference>
<dbReference type="OrthoDB" id="419631at2759"/>
<dbReference type="InterPro" id="IPR031794">
    <property type="entry name" value="HMMR_C"/>
</dbReference>
<sequence>MSFPKAKLHRFNEEMTCAPPPGKYDPKFDNKVKGAVIQKSKRFADSKLNLAASTESLDNVSCSNTKSASTTNLQPVFRTPQLTRRKVLTTPKSVSSINLATTSGKTKRALNNEFKNETHLEKLVSDLNAELKEKKNEIEDLYKELAMMKRNEVDEQTKIDEERKILEKQHLEEIDQLKAEIEVLQKRIDEEREQHLNELDKLSDEAVDKIDSMKFDIDSKLKNVESDLEMSQMGLQIDLQTKLEEVSKEIREQSDDLERKTLQTINKVQMMQIDFEKQTEQFKEYLEESDQKLADTVKELTALSIEKEELQTKNHEQKITIDKTNKALGDAEKRYKKIDAELARSKQKCKNFQVATMEHRKTIEALSTRLYESESEVERLNSVQTDLEEQKKLLEGKAESLVLEIISLRESMQSMESEIIRDVEDIKNQLTSKVDTYRMKAAEETKSLLETVHDKQRTIDMLLLEVDYYRKRLTETDDFAGNLKEKSEMQCSEILDLRKKLTETEDEFADRINAQRNVYSILDENFKEKCDFIYKLEQIKYHQEQQINELIAKLDHQSECAQRATAQIATLTNQNAENEKRIENLVSKLETSGEYVQTFTKHIEDIVEQMNKKEEKLSTLHQDIETKQAELMLISVENSEFKQKLEDQNQRIEELEKEIRDTHRDNEKYVDELISEIVLEKERCSELSCVMARLEEEKANLEERIKKLLHENEEVALDCLKLREDVSHYTEIAQSESEERAVLARMLAENQQEQMRQQNQRDEESVEKAQLIVELSTKIDNLEDLLKAAEESKNSLEIDNESLKSRLENLNKYLETVESDKMTLEEKAEKLDKEIEDLLRTNQEQLETIESLNDEISVYKAKEIDLEEVNAAVASLKDEIVVLCDTLETKDKTIEMLSGSRTTAIQDLEKQAKTYEEKLSDVSRDLEEEKKNHCELQQSYTKMENRKNEYKLYSSKLTEEYERQKNELKMLEEENERLLKEKHDLEVSAGPYLKQLKEFEEERKSLASKNDAMEEELLALERNHAKTLGHQNLKQKIHYVTSLKEENLKQKQMIDQLQAENLKLKSKYKDMEIASRENLSPRSMKNKPVQRIASPNVLKDRNQQ</sequence>
<name>A0A482XH14_LAOST</name>
<dbReference type="PANTHER" id="PTHR18956:SF6">
    <property type="entry name" value="HYALURONAN MEDIATED MOTILITY RECEPTOR"/>
    <property type="match status" value="1"/>
</dbReference>
<protein>
    <recommendedName>
        <fullName evidence="6">Hyaluronan-mediated motility receptor C-terminal domain-containing protein</fullName>
    </recommendedName>
</protein>
<keyword evidence="2" id="KW-0963">Cytoplasm</keyword>
<reference evidence="7 8" key="1">
    <citation type="journal article" date="2017" name="Gigascience">
        <title>Genome sequence of the small brown planthopper, Laodelphax striatellus.</title>
        <authorList>
            <person name="Zhu J."/>
            <person name="Jiang F."/>
            <person name="Wang X."/>
            <person name="Yang P."/>
            <person name="Bao Y."/>
            <person name="Zhao W."/>
            <person name="Wang W."/>
            <person name="Lu H."/>
            <person name="Wang Q."/>
            <person name="Cui N."/>
            <person name="Li J."/>
            <person name="Chen X."/>
            <person name="Luo L."/>
            <person name="Yu J."/>
            <person name="Kang L."/>
            <person name="Cui F."/>
        </authorList>
    </citation>
    <scope>NUCLEOTIDE SEQUENCE [LARGE SCALE GENOMIC DNA]</scope>
    <source>
        <strain evidence="7">Lst14</strain>
    </source>
</reference>
<feature type="coiled-coil region" evidence="4">
    <location>
        <begin position="293"/>
        <end position="348"/>
    </location>
</feature>
<feature type="coiled-coil region" evidence="4">
    <location>
        <begin position="743"/>
        <end position="879"/>
    </location>
</feature>
<organism evidence="7 8">
    <name type="scientific">Laodelphax striatellus</name>
    <name type="common">Small brown planthopper</name>
    <name type="synonym">Delphax striatella</name>
    <dbReference type="NCBI Taxonomy" id="195883"/>
    <lineage>
        <taxon>Eukaryota</taxon>
        <taxon>Metazoa</taxon>
        <taxon>Ecdysozoa</taxon>
        <taxon>Arthropoda</taxon>
        <taxon>Hexapoda</taxon>
        <taxon>Insecta</taxon>
        <taxon>Pterygota</taxon>
        <taxon>Neoptera</taxon>
        <taxon>Paraneoptera</taxon>
        <taxon>Hemiptera</taxon>
        <taxon>Auchenorrhyncha</taxon>
        <taxon>Fulgoroidea</taxon>
        <taxon>Delphacidae</taxon>
        <taxon>Criomorphinae</taxon>
        <taxon>Laodelphax</taxon>
    </lineage>
</organism>
<dbReference type="InterPro" id="IPR026203">
    <property type="entry name" value="IHABP"/>
</dbReference>
<keyword evidence="8" id="KW-1185">Reference proteome</keyword>
<dbReference type="InParanoid" id="A0A482XH14"/>
<evidence type="ECO:0000259" key="6">
    <source>
        <dbReference type="Pfam" id="PF15908"/>
    </source>
</evidence>
<evidence type="ECO:0000256" key="3">
    <source>
        <dbReference type="ARBA" id="ARBA00023212"/>
    </source>
</evidence>
<dbReference type="EMBL" id="QKKF02010123">
    <property type="protein sequence ID" value="RZF44934.1"/>
    <property type="molecule type" value="Genomic_DNA"/>
</dbReference>
<feature type="coiled-coil region" evidence="4">
    <location>
        <begin position="117"/>
        <end position="205"/>
    </location>
</feature>
<feature type="coiled-coil region" evidence="4">
    <location>
        <begin position="377"/>
        <end position="418"/>
    </location>
</feature>
<dbReference type="SMR" id="A0A482XH14"/>
<gene>
    <name evidence="7" type="ORF">LSTR_LSTR013124</name>
</gene>
<dbReference type="Proteomes" id="UP000291343">
    <property type="component" value="Unassembled WGS sequence"/>
</dbReference>
<feature type="region of interest" description="Disordered" evidence="5">
    <location>
        <begin position="1073"/>
        <end position="1104"/>
    </location>
</feature>
<evidence type="ECO:0000313" key="8">
    <source>
        <dbReference type="Proteomes" id="UP000291343"/>
    </source>
</evidence>
<evidence type="ECO:0000256" key="2">
    <source>
        <dbReference type="ARBA" id="ARBA00022490"/>
    </source>
</evidence>
<dbReference type="AlphaFoldDB" id="A0A482XH14"/>
<proteinExistence type="predicted"/>
<evidence type="ECO:0000256" key="5">
    <source>
        <dbReference type="SAM" id="MobiDB-lite"/>
    </source>
</evidence>
<keyword evidence="4" id="KW-0175">Coiled coil</keyword>
<dbReference type="GO" id="GO:0005540">
    <property type="term" value="F:hyaluronic acid binding"/>
    <property type="evidence" value="ECO:0007669"/>
    <property type="project" value="InterPro"/>
</dbReference>
<comment type="subcellular location">
    <subcellularLocation>
        <location evidence="1">Cytoplasm</location>
        <location evidence="1">Cytoskeleton</location>
        <location evidence="1">Spindle</location>
    </subcellularLocation>
</comment>
<dbReference type="PANTHER" id="PTHR18956">
    <property type="entry name" value="HYALURONAN MEDIATED MOTILITY RECEPTOR"/>
    <property type="match status" value="1"/>
</dbReference>
<evidence type="ECO:0000256" key="4">
    <source>
        <dbReference type="SAM" id="Coils"/>
    </source>
</evidence>
<dbReference type="STRING" id="195883.A0A482XH14"/>
<feature type="coiled-coil region" evidence="4">
    <location>
        <begin position="236"/>
        <end position="263"/>
    </location>
</feature>
<feature type="coiled-coil region" evidence="4">
    <location>
        <begin position="561"/>
        <end position="718"/>
    </location>
</feature>